<comment type="caution">
    <text evidence="2">The sequence shown here is derived from an EMBL/GenBank/DDBJ whole genome shotgun (WGS) entry which is preliminary data.</text>
</comment>
<gene>
    <name evidence="2" type="ORF">FMM08_14565</name>
</gene>
<dbReference type="Proteomes" id="UP000321234">
    <property type="component" value="Unassembled WGS sequence"/>
</dbReference>
<dbReference type="InterPro" id="IPR007253">
    <property type="entry name" value="Cell_wall-bd_2"/>
</dbReference>
<dbReference type="SUPFAM" id="SSF142764">
    <property type="entry name" value="YgbK-like"/>
    <property type="match status" value="1"/>
</dbReference>
<evidence type="ECO:0000313" key="3">
    <source>
        <dbReference type="Proteomes" id="UP000321234"/>
    </source>
</evidence>
<keyword evidence="1" id="KW-0732">Signal</keyword>
<sequence>MISAPRARAAAAAALVVALLAVAPASAQAASTDPRTDRWWGADRYGTAASVADDAFPDPPVDVVVVNGTSYADALAAAPLAASLGGPVLTVSATAIPSETLAELQQIGPGVIWVVGGPSAVSDDVVEQLKGYAAWSVHRLAGKDRYATAAKVATKEFTGQSQEVFVASGEGYADALSAGAAAAHEGAPLLLTASGSLPDATLAALLALDPKRIVVVGGKTAVSAGVTDALEQHWPSQVTRLAGADRYATAAKVAETVDQPVDPTGDEVLLASGEDFPDALAGAALGMPLLLSRQACVPQATAEAFSALHTTWVDGLGGTDVLSDAALAGTTC</sequence>
<evidence type="ECO:0000313" key="2">
    <source>
        <dbReference type="EMBL" id="TXR55520.1"/>
    </source>
</evidence>
<name>A0A5C8ZFE0_9ACTN</name>
<organism evidence="2 3">
    <name type="scientific">Quadrisphaera setariae</name>
    <dbReference type="NCBI Taxonomy" id="2593304"/>
    <lineage>
        <taxon>Bacteria</taxon>
        <taxon>Bacillati</taxon>
        <taxon>Actinomycetota</taxon>
        <taxon>Actinomycetes</taxon>
        <taxon>Kineosporiales</taxon>
        <taxon>Kineosporiaceae</taxon>
        <taxon>Quadrisphaera</taxon>
    </lineage>
</organism>
<dbReference type="InterPro" id="IPR051922">
    <property type="entry name" value="Bact_Sporulation_Assoc"/>
</dbReference>
<evidence type="ECO:0000256" key="1">
    <source>
        <dbReference type="SAM" id="SignalP"/>
    </source>
</evidence>
<keyword evidence="3" id="KW-1185">Reference proteome</keyword>
<dbReference type="Gene3D" id="3.40.50.12090">
    <property type="match status" value="2"/>
</dbReference>
<accession>A0A5C8ZFE0</accession>
<evidence type="ECO:0008006" key="4">
    <source>
        <dbReference type="Google" id="ProtNLM"/>
    </source>
</evidence>
<dbReference type="OrthoDB" id="5188291at2"/>
<dbReference type="RefSeq" id="WP_147927096.1">
    <property type="nucleotide sequence ID" value="NZ_VKAC01000008.1"/>
</dbReference>
<feature type="chain" id="PRO_5022837631" description="Cell wall binding repeat 2" evidence="1">
    <location>
        <begin position="30"/>
        <end position="332"/>
    </location>
</feature>
<protein>
    <recommendedName>
        <fullName evidence="4">Cell wall binding repeat 2</fullName>
    </recommendedName>
</protein>
<dbReference type="Pfam" id="PF04122">
    <property type="entry name" value="CW_binding_2"/>
    <property type="match status" value="3"/>
</dbReference>
<dbReference type="AlphaFoldDB" id="A0A5C8ZFE0"/>
<proteinExistence type="predicted"/>
<reference evidence="2 3" key="1">
    <citation type="submission" date="2019-07" db="EMBL/GenBank/DDBJ databases">
        <title>Quadrisphaera sp. strain DD2A genome sequencing and assembly.</title>
        <authorList>
            <person name="Kim I."/>
        </authorList>
    </citation>
    <scope>NUCLEOTIDE SEQUENCE [LARGE SCALE GENOMIC DNA]</scope>
    <source>
        <strain evidence="2 3">DD2A</strain>
    </source>
</reference>
<feature type="signal peptide" evidence="1">
    <location>
        <begin position="1"/>
        <end position="29"/>
    </location>
</feature>
<dbReference type="EMBL" id="VKAC01000008">
    <property type="protein sequence ID" value="TXR55520.1"/>
    <property type="molecule type" value="Genomic_DNA"/>
</dbReference>
<dbReference type="PANTHER" id="PTHR30032">
    <property type="entry name" value="N-ACETYLMURAMOYL-L-ALANINE AMIDASE-RELATED"/>
    <property type="match status" value="1"/>
</dbReference>
<dbReference type="PANTHER" id="PTHR30032:SF8">
    <property type="entry name" value="GERMINATION-SPECIFIC N-ACETYLMURAMOYL-L-ALANINE AMIDASE"/>
    <property type="match status" value="1"/>
</dbReference>